<feature type="domain" description="Glycosyltransferase subfamily 4-like N-terminal" evidence="2">
    <location>
        <begin position="15"/>
        <end position="172"/>
    </location>
</feature>
<evidence type="ECO:0000259" key="2">
    <source>
        <dbReference type="Pfam" id="PF13439"/>
    </source>
</evidence>
<reference evidence="3 4" key="1">
    <citation type="journal article" date="2016" name="Nat. Commun.">
        <title>Thousands of microbial genomes shed light on interconnected biogeochemical processes in an aquifer system.</title>
        <authorList>
            <person name="Anantharaman K."/>
            <person name="Brown C.T."/>
            <person name="Hug L.A."/>
            <person name="Sharon I."/>
            <person name="Castelle C.J."/>
            <person name="Probst A.J."/>
            <person name="Thomas B.C."/>
            <person name="Singh A."/>
            <person name="Wilkins M.J."/>
            <person name="Karaoz U."/>
            <person name="Brodie E.L."/>
            <person name="Williams K.H."/>
            <person name="Hubbard S.S."/>
            <person name="Banfield J.F."/>
        </authorList>
    </citation>
    <scope>NUCLEOTIDE SEQUENCE [LARGE SCALE GENOMIC DNA]</scope>
</reference>
<dbReference type="CDD" id="cd03801">
    <property type="entry name" value="GT4_PimA-like"/>
    <property type="match status" value="1"/>
</dbReference>
<organism evidence="3 4">
    <name type="scientific">Candidatus Falkowbacteria bacterium RIFOXYC2_FULL_48_21</name>
    <dbReference type="NCBI Taxonomy" id="1798005"/>
    <lineage>
        <taxon>Bacteria</taxon>
        <taxon>Candidatus Falkowiibacteriota</taxon>
    </lineage>
</organism>
<evidence type="ECO:0000259" key="1">
    <source>
        <dbReference type="Pfam" id="PF00534"/>
    </source>
</evidence>
<dbReference type="AlphaFoldDB" id="A0A1F5TD88"/>
<dbReference type="InterPro" id="IPR050194">
    <property type="entry name" value="Glycosyltransferase_grp1"/>
</dbReference>
<dbReference type="InterPro" id="IPR001296">
    <property type="entry name" value="Glyco_trans_1"/>
</dbReference>
<sequence length="378" mass="43075">MKRTMLVTLDFPPMVGGVASYWANLARLMPSDRFFVLAEEGDSSLDFDVNQSFLIYRQNLISCRRWLWPRWLPLLWAMYRLARMKQIQRFIVAHVLPTGTAALILKKILRIPYNVSIHGLDVAWAQRSKRKKWLTKIIFKNAESVIVNSDFTRQRLQSLCHIAPGKIHLVYPCPNVVAAPAEVSREEFLKKYNLENKRFILTVGRLIERKGQDKVIEALPRIMRAVPAVAYLVVGRGPKLDSLRASVKELKLEKQVRFCTDILDSELPAFYQNSELFIMPSRQLEDGDVEGFGIVYLEANHYGLPVIAGRSGGASEAVEHGINGLLVDPLSVNDIAQAIMSLLTNQVRACEFGERGRRRVAERFTWSEQARELVKALE</sequence>
<proteinExistence type="predicted"/>
<dbReference type="Proteomes" id="UP000178656">
    <property type="component" value="Unassembled WGS sequence"/>
</dbReference>
<comment type="caution">
    <text evidence="3">The sequence shown here is derived from an EMBL/GenBank/DDBJ whole genome shotgun (WGS) entry which is preliminary data.</text>
</comment>
<protein>
    <recommendedName>
        <fullName evidence="5">Glycosyl transferase family 1 domain-containing protein</fullName>
    </recommendedName>
</protein>
<dbReference type="Pfam" id="PF13439">
    <property type="entry name" value="Glyco_transf_4"/>
    <property type="match status" value="1"/>
</dbReference>
<dbReference type="PANTHER" id="PTHR45947:SF3">
    <property type="entry name" value="SULFOQUINOVOSYL TRANSFERASE SQD2"/>
    <property type="match status" value="1"/>
</dbReference>
<dbReference type="Gene3D" id="3.40.50.2000">
    <property type="entry name" value="Glycogen Phosphorylase B"/>
    <property type="match status" value="2"/>
</dbReference>
<feature type="domain" description="Glycosyl transferase family 1" evidence="1">
    <location>
        <begin position="185"/>
        <end position="358"/>
    </location>
</feature>
<dbReference type="InterPro" id="IPR028098">
    <property type="entry name" value="Glyco_trans_4-like_N"/>
</dbReference>
<evidence type="ECO:0000313" key="4">
    <source>
        <dbReference type="Proteomes" id="UP000178656"/>
    </source>
</evidence>
<accession>A0A1F5TD88</accession>
<dbReference type="GO" id="GO:0016758">
    <property type="term" value="F:hexosyltransferase activity"/>
    <property type="evidence" value="ECO:0007669"/>
    <property type="project" value="TreeGrafter"/>
</dbReference>
<dbReference type="SUPFAM" id="SSF53756">
    <property type="entry name" value="UDP-Glycosyltransferase/glycogen phosphorylase"/>
    <property type="match status" value="1"/>
</dbReference>
<evidence type="ECO:0000313" key="3">
    <source>
        <dbReference type="EMBL" id="OGF36942.1"/>
    </source>
</evidence>
<name>A0A1F5TD88_9BACT</name>
<gene>
    <name evidence="3" type="ORF">A2482_03005</name>
</gene>
<dbReference type="Pfam" id="PF00534">
    <property type="entry name" value="Glycos_transf_1"/>
    <property type="match status" value="1"/>
</dbReference>
<evidence type="ECO:0008006" key="5">
    <source>
        <dbReference type="Google" id="ProtNLM"/>
    </source>
</evidence>
<dbReference type="PANTHER" id="PTHR45947">
    <property type="entry name" value="SULFOQUINOVOSYL TRANSFERASE SQD2"/>
    <property type="match status" value="1"/>
</dbReference>
<dbReference type="EMBL" id="MFGM01000027">
    <property type="protein sequence ID" value="OGF36942.1"/>
    <property type="molecule type" value="Genomic_DNA"/>
</dbReference>